<evidence type="ECO:0000256" key="1">
    <source>
        <dbReference type="ARBA" id="ARBA00004123"/>
    </source>
</evidence>
<evidence type="ECO:0000313" key="9">
    <source>
        <dbReference type="RefSeq" id="XP_027070192.1"/>
    </source>
</evidence>
<evidence type="ECO:0000256" key="6">
    <source>
        <dbReference type="SAM" id="MobiDB-lite"/>
    </source>
</evidence>
<keyword evidence="5" id="KW-0539">Nucleus</keyword>
<keyword evidence="4" id="KW-0804">Transcription</keyword>
<evidence type="ECO:0000256" key="4">
    <source>
        <dbReference type="ARBA" id="ARBA00023163"/>
    </source>
</evidence>
<feature type="compositionally biased region" description="Polar residues" evidence="6">
    <location>
        <begin position="297"/>
        <end position="306"/>
    </location>
</feature>
<reference evidence="9" key="2">
    <citation type="submission" date="2025-08" db="UniProtKB">
        <authorList>
            <consortium name="RefSeq"/>
        </authorList>
    </citation>
    <scope>IDENTIFICATION</scope>
    <source>
        <tissue evidence="9">Leaves</tissue>
    </source>
</reference>
<dbReference type="AlphaFoldDB" id="A0A6P6SWK1"/>
<feature type="domain" description="TF-B3" evidence="7">
    <location>
        <begin position="13"/>
        <end position="106"/>
    </location>
</feature>
<accession>A0A6P6SWK1</accession>
<dbReference type="PROSITE" id="PS50863">
    <property type="entry name" value="B3"/>
    <property type="match status" value="2"/>
</dbReference>
<dbReference type="GeneID" id="113695341"/>
<feature type="compositionally biased region" description="Acidic residues" evidence="6">
    <location>
        <begin position="192"/>
        <end position="222"/>
    </location>
</feature>
<feature type="compositionally biased region" description="Basic and acidic residues" evidence="6">
    <location>
        <begin position="264"/>
        <end position="294"/>
    </location>
</feature>
<dbReference type="SUPFAM" id="SSF101936">
    <property type="entry name" value="DNA-binding pseudobarrel domain"/>
    <property type="match status" value="2"/>
</dbReference>
<keyword evidence="8" id="KW-1185">Reference proteome</keyword>
<reference evidence="8" key="1">
    <citation type="journal article" date="2025" name="Foods">
        <title>Unveiling the Microbial Signatures of Arabica Coffee Cherries: Insights into Ripeness Specific Diversity, Functional Traits, and Implications for Quality and Safety.</title>
        <authorList>
            <consortium name="RefSeq"/>
            <person name="Tenea G.N."/>
            <person name="Cifuentes V."/>
            <person name="Reyes P."/>
            <person name="Cevallos-Vallejos M."/>
        </authorList>
    </citation>
    <scope>NUCLEOTIDE SEQUENCE [LARGE SCALE GENOMIC DNA]</scope>
</reference>
<evidence type="ECO:0000256" key="5">
    <source>
        <dbReference type="ARBA" id="ARBA00023242"/>
    </source>
</evidence>
<feature type="domain" description="TF-B3" evidence="7">
    <location>
        <begin position="392"/>
        <end position="490"/>
    </location>
</feature>
<feature type="region of interest" description="Disordered" evidence="6">
    <location>
        <begin position="128"/>
        <end position="367"/>
    </location>
</feature>
<dbReference type="Pfam" id="PF02362">
    <property type="entry name" value="B3"/>
    <property type="match status" value="2"/>
</dbReference>
<feature type="compositionally biased region" description="Acidic residues" evidence="6">
    <location>
        <begin position="158"/>
        <end position="175"/>
    </location>
</feature>
<feature type="compositionally biased region" description="Acidic residues" evidence="6">
    <location>
        <begin position="137"/>
        <end position="150"/>
    </location>
</feature>
<dbReference type="RefSeq" id="XP_027070192.1">
    <property type="nucleotide sequence ID" value="XM_027214391.2"/>
</dbReference>
<dbReference type="GO" id="GO:0005634">
    <property type="term" value="C:nucleus"/>
    <property type="evidence" value="ECO:0007669"/>
    <property type="project" value="UniProtKB-SubCell"/>
</dbReference>
<gene>
    <name evidence="9" type="primary">LOC113695341</name>
</gene>
<dbReference type="InterPro" id="IPR050655">
    <property type="entry name" value="Plant_B3_domain"/>
</dbReference>
<sequence>MESSRMHDNQRLRAFFKFFIPDSSKERMKIPSAFTSYLKAKLSPRAYLRDRFGNKWPVRVGRIGDDFFFLDGWAEFVEENSVELGDFLVFQYDGHSLYDVKLLGHSACEKKGVGALKVLKHEEEEQMEEACEVKEVEGEEEEEADEADEANEVKKEEQEEDNWEKEEEEGEEETNEDKQGEMEESYSNATEIDTDQDYIMEEEEDFTEEEEEEEENKDMEEEQPSKADITATPGTSKSTYKGLRKIKGGKQGNNSLEVNEVETEGEKEQDADEIEQKKEGEGEINEDKQEKEMGKCYSNTIETEANSDYMMEAEDDSTQKEEEGNVEEEPAAKTHSKVATVDSKSSSKGKKKIRGGKHESKAVKGHKRRRRWLIDPYGYDLFKSGCISQPKNPYFVTQKRARRQDALYVPHDILRDHNLKLPQEIILVDQQGREWTSTRNHWKDGRFWYHGGWSSLCRVNIVGFDDICICEFKRKVGGGLYIEVQILRPQDI</sequence>
<evidence type="ECO:0000256" key="2">
    <source>
        <dbReference type="ARBA" id="ARBA00023015"/>
    </source>
</evidence>
<evidence type="ECO:0000313" key="8">
    <source>
        <dbReference type="Proteomes" id="UP001652660"/>
    </source>
</evidence>
<dbReference type="InterPro" id="IPR015300">
    <property type="entry name" value="DNA-bd_pseudobarrel_sf"/>
</dbReference>
<dbReference type="Proteomes" id="UP001652660">
    <property type="component" value="Chromosome 6e"/>
</dbReference>
<dbReference type="CDD" id="cd10017">
    <property type="entry name" value="B3_DNA"/>
    <property type="match status" value="1"/>
</dbReference>
<keyword evidence="3" id="KW-0238">DNA-binding</keyword>
<dbReference type="OrthoDB" id="1666376at2759"/>
<dbReference type="InterPro" id="IPR003340">
    <property type="entry name" value="B3_DNA-bd"/>
</dbReference>
<comment type="subcellular location">
    <subcellularLocation>
        <location evidence="1">Nucleus</location>
    </subcellularLocation>
</comment>
<evidence type="ECO:0000259" key="7">
    <source>
        <dbReference type="PROSITE" id="PS50863"/>
    </source>
</evidence>
<name>A0A6P6SWK1_COFAR</name>
<proteinExistence type="predicted"/>
<dbReference type="Gene3D" id="2.40.330.10">
    <property type="entry name" value="DNA-binding pseudobarrel domain"/>
    <property type="match status" value="2"/>
</dbReference>
<dbReference type="PANTHER" id="PTHR31920:SF135">
    <property type="entry name" value="B3 DOMAIN-CONTAINING PROTEIN OS03G0621600-RELATED"/>
    <property type="match status" value="1"/>
</dbReference>
<keyword evidence="2" id="KW-0805">Transcription regulation</keyword>
<evidence type="ECO:0000256" key="3">
    <source>
        <dbReference type="ARBA" id="ARBA00023125"/>
    </source>
</evidence>
<protein>
    <recommendedName>
        <fullName evidence="7">TF-B3 domain-containing protein</fullName>
    </recommendedName>
</protein>
<organism evidence="8 9">
    <name type="scientific">Coffea arabica</name>
    <name type="common">Arabian coffee</name>
    <dbReference type="NCBI Taxonomy" id="13443"/>
    <lineage>
        <taxon>Eukaryota</taxon>
        <taxon>Viridiplantae</taxon>
        <taxon>Streptophyta</taxon>
        <taxon>Embryophyta</taxon>
        <taxon>Tracheophyta</taxon>
        <taxon>Spermatophyta</taxon>
        <taxon>Magnoliopsida</taxon>
        <taxon>eudicotyledons</taxon>
        <taxon>Gunneridae</taxon>
        <taxon>Pentapetalae</taxon>
        <taxon>asterids</taxon>
        <taxon>lamiids</taxon>
        <taxon>Gentianales</taxon>
        <taxon>Rubiaceae</taxon>
        <taxon>Ixoroideae</taxon>
        <taxon>Gardenieae complex</taxon>
        <taxon>Bertiereae - Coffeeae clade</taxon>
        <taxon>Coffeeae</taxon>
        <taxon>Coffea</taxon>
    </lineage>
</organism>
<dbReference type="PANTHER" id="PTHR31920">
    <property type="entry name" value="B3 DOMAIN-CONTAINING"/>
    <property type="match status" value="1"/>
</dbReference>
<dbReference type="SMART" id="SM01019">
    <property type="entry name" value="B3"/>
    <property type="match status" value="2"/>
</dbReference>
<dbReference type="GO" id="GO:0003677">
    <property type="term" value="F:DNA binding"/>
    <property type="evidence" value="ECO:0007669"/>
    <property type="project" value="UniProtKB-KW"/>
</dbReference>